<organism evidence="1 2">
    <name type="scientific">Kitasatospora kifunensis</name>
    <name type="common">Streptomyces kifunensis</name>
    <dbReference type="NCBI Taxonomy" id="58351"/>
    <lineage>
        <taxon>Bacteria</taxon>
        <taxon>Bacillati</taxon>
        <taxon>Actinomycetota</taxon>
        <taxon>Actinomycetes</taxon>
        <taxon>Kitasatosporales</taxon>
        <taxon>Streptomycetaceae</taxon>
        <taxon>Kitasatospora</taxon>
    </lineage>
</organism>
<comment type="caution">
    <text evidence="1">The sequence shown here is derived from an EMBL/GenBank/DDBJ whole genome shotgun (WGS) entry which is preliminary data.</text>
</comment>
<gene>
    <name evidence="1" type="ORF">FHR34_004583</name>
</gene>
<sequence length="133" mass="13960">MMVTGMPQFHTFLTGQLPRKREVGQRCDTVIAPLRLGLETLDILRLRRACGSVAQGAGGASVSFLVPAGTADLWHLPGTSCLPGAMPLTPTDPRWLVAPAGAESAVAPTDPWVLRSALCEAVRTLNASGLGPF</sequence>
<dbReference type="EMBL" id="JACHJV010000001">
    <property type="protein sequence ID" value="MBB4925590.1"/>
    <property type="molecule type" value="Genomic_DNA"/>
</dbReference>
<proteinExistence type="predicted"/>
<dbReference type="RefSeq" id="WP_246560040.1">
    <property type="nucleotide sequence ID" value="NZ_JACHJV010000001.1"/>
</dbReference>
<dbReference type="AlphaFoldDB" id="A0A7W7VXG8"/>
<protein>
    <submittedName>
        <fullName evidence="1">Uncharacterized protein</fullName>
    </submittedName>
</protein>
<keyword evidence="2" id="KW-1185">Reference proteome</keyword>
<dbReference type="Proteomes" id="UP000540506">
    <property type="component" value="Unassembled WGS sequence"/>
</dbReference>
<evidence type="ECO:0000313" key="1">
    <source>
        <dbReference type="EMBL" id="MBB4925590.1"/>
    </source>
</evidence>
<accession>A0A7W7VXG8</accession>
<name>A0A7W7VXG8_KITKI</name>
<evidence type="ECO:0000313" key="2">
    <source>
        <dbReference type="Proteomes" id="UP000540506"/>
    </source>
</evidence>
<reference evidence="1 2" key="1">
    <citation type="submission" date="2020-08" db="EMBL/GenBank/DDBJ databases">
        <title>Sequencing the genomes of 1000 actinobacteria strains.</title>
        <authorList>
            <person name="Klenk H.-P."/>
        </authorList>
    </citation>
    <scope>NUCLEOTIDE SEQUENCE [LARGE SCALE GENOMIC DNA]</scope>
    <source>
        <strain evidence="1 2">DSM 41654</strain>
    </source>
</reference>